<keyword evidence="1" id="KW-0732">Signal</keyword>
<evidence type="ECO:0000313" key="4">
    <source>
        <dbReference type="Proteomes" id="UP000887568"/>
    </source>
</evidence>
<dbReference type="GeneID" id="119727944"/>
<accession>A0A913ZWP8</accession>
<dbReference type="InterPro" id="IPR003609">
    <property type="entry name" value="Pan_app"/>
</dbReference>
<evidence type="ECO:0000313" key="3">
    <source>
        <dbReference type="EnsemblMetazoa" id="XP_038055952.1"/>
    </source>
</evidence>
<evidence type="ECO:0000259" key="2">
    <source>
        <dbReference type="PROSITE" id="PS50948"/>
    </source>
</evidence>
<dbReference type="OMA" id="TWDNDVI"/>
<name>A0A913ZWP8_PATMI</name>
<dbReference type="EnsemblMetazoa" id="XM_038200024.1">
    <property type="protein sequence ID" value="XP_038055952.1"/>
    <property type="gene ID" value="LOC119727944"/>
</dbReference>
<dbReference type="Proteomes" id="UP000887568">
    <property type="component" value="Unplaced"/>
</dbReference>
<dbReference type="SUPFAM" id="SSF57414">
    <property type="entry name" value="Hairpin loop containing domain-like"/>
    <property type="match status" value="1"/>
</dbReference>
<dbReference type="Pfam" id="PF00024">
    <property type="entry name" value="PAN_1"/>
    <property type="match status" value="1"/>
</dbReference>
<dbReference type="Gene3D" id="3.50.4.10">
    <property type="entry name" value="Hepatocyte Growth Factor"/>
    <property type="match status" value="1"/>
</dbReference>
<dbReference type="PANTHER" id="PTHR36695">
    <property type="entry name" value="AGAP008648-PA"/>
    <property type="match status" value="1"/>
</dbReference>
<dbReference type="InterPro" id="IPR022041">
    <property type="entry name" value="Methyltransf_FA"/>
</dbReference>
<reference evidence="3" key="1">
    <citation type="submission" date="2022-11" db="UniProtKB">
        <authorList>
            <consortium name="EnsemblMetazoa"/>
        </authorList>
    </citation>
    <scope>IDENTIFICATION</scope>
</reference>
<proteinExistence type="predicted"/>
<keyword evidence="4" id="KW-1185">Reference proteome</keyword>
<evidence type="ECO:0000256" key="1">
    <source>
        <dbReference type="SAM" id="SignalP"/>
    </source>
</evidence>
<dbReference type="RefSeq" id="XP_038055952.1">
    <property type="nucleotide sequence ID" value="XM_038200024.1"/>
</dbReference>
<dbReference type="Pfam" id="PF12248">
    <property type="entry name" value="Methyltransf_FA"/>
    <property type="match status" value="1"/>
</dbReference>
<dbReference type="AlphaFoldDB" id="A0A913ZWP8"/>
<sequence>MIPSAINLITFCLDLLAAVTVVSAGESGLKSCLPSQREHRVQGGELHRFYRGPLRDHALVGQAYRNHTARSHASCAGECLRDDACKSFNFCQDGGLCQLNLAVVSRNMSDLFPSNGCLYFDERPHGKCLEYETTEEYKYKFFVLPPPKEGEPYRLDFAVKGKEDAIFALSEETNENNLYDIDIAAWNNQRTIIRARKHSVHFHARVDIPGIMSEHEYRRLWLTYDSWTIKVGRGHEVAPFIEYHDDSHRVHVKYIGITSVWYDVNWIFYTYCDE</sequence>
<dbReference type="PROSITE" id="PS50948">
    <property type="entry name" value="PAN"/>
    <property type="match status" value="1"/>
</dbReference>
<feature type="domain" description="Apple" evidence="2">
    <location>
        <begin position="32"/>
        <end position="124"/>
    </location>
</feature>
<dbReference type="PANTHER" id="PTHR36695:SF12">
    <property type="entry name" value="AGAP008648-PA"/>
    <property type="match status" value="1"/>
</dbReference>
<protein>
    <recommendedName>
        <fullName evidence="2">Apple domain-containing protein</fullName>
    </recommendedName>
</protein>
<organism evidence="3 4">
    <name type="scientific">Patiria miniata</name>
    <name type="common">Bat star</name>
    <name type="synonym">Asterina miniata</name>
    <dbReference type="NCBI Taxonomy" id="46514"/>
    <lineage>
        <taxon>Eukaryota</taxon>
        <taxon>Metazoa</taxon>
        <taxon>Echinodermata</taxon>
        <taxon>Eleutherozoa</taxon>
        <taxon>Asterozoa</taxon>
        <taxon>Asteroidea</taxon>
        <taxon>Valvatacea</taxon>
        <taxon>Valvatida</taxon>
        <taxon>Asterinidae</taxon>
        <taxon>Patiria</taxon>
    </lineage>
</organism>
<feature type="signal peptide" evidence="1">
    <location>
        <begin position="1"/>
        <end position="24"/>
    </location>
</feature>
<feature type="chain" id="PRO_5036972880" description="Apple domain-containing protein" evidence="1">
    <location>
        <begin position="25"/>
        <end position="274"/>
    </location>
</feature>